<evidence type="ECO:0000259" key="2">
    <source>
        <dbReference type="Pfam" id="PF23156"/>
    </source>
</evidence>
<dbReference type="InterPro" id="IPR040358">
    <property type="entry name" value="At4g22758-like"/>
</dbReference>
<evidence type="ECO:0000313" key="3">
    <source>
        <dbReference type="Proteomes" id="UP000504603"/>
    </source>
</evidence>
<proteinExistence type="predicted"/>
<feature type="compositionally biased region" description="Polar residues" evidence="1">
    <location>
        <begin position="112"/>
        <end position="123"/>
    </location>
</feature>
<dbReference type="Pfam" id="PF23156">
    <property type="entry name" value="DUF7054"/>
    <property type="match status" value="1"/>
</dbReference>
<accession>A0A6J1CNZ1</accession>
<dbReference type="PANTHER" id="PTHR33270">
    <property type="entry name" value="BNAC05G50380D PROTEIN"/>
    <property type="match status" value="1"/>
</dbReference>
<name>A0A6J1CNZ1_MOMCH</name>
<dbReference type="RefSeq" id="XP_022143314.1">
    <property type="nucleotide sequence ID" value="XM_022287622.1"/>
</dbReference>
<keyword evidence="3" id="KW-1185">Reference proteome</keyword>
<protein>
    <submittedName>
        <fullName evidence="4">Uncharacterized protein LOC111013214</fullName>
    </submittedName>
</protein>
<dbReference type="OrthoDB" id="1649649at2759"/>
<dbReference type="KEGG" id="mcha:111013214"/>
<dbReference type="InterPro" id="IPR055482">
    <property type="entry name" value="DUF7054"/>
</dbReference>
<sequence>MLNLKRNTSNKSKKTITSGKCSRFLISINVLGSTGPIRFVVNEDDLVCEVMKTTLVAYARQARLPALGTNVDNFILYCVNDGVEALSPRETIGRSKQVRHFLLCKKQGTSHAFPNDQKTLSNQMEEEKRRNSHFSRQRFKVLAAELEKIKVNAYSK</sequence>
<feature type="domain" description="DUF7054" evidence="2">
    <location>
        <begin position="21"/>
        <end position="104"/>
    </location>
</feature>
<evidence type="ECO:0000313" key="4">
    <source>
        <dbReference type="RefSeq" id="XP_022143314.1"/>
    </source>
</evidence>
<dbReference type="Proteomes" id="UP000504603">
    <property type="component" value="Unplaced"/>
</dbReference>
<organism evidence="3 4">
    <name type="scientific">Momordica charantia</name>
    <name type="common">Bitter gourd</name>
    <name type="synonym">Balsam pear</name>
    <dbReference type="NCBI Taxonomy" id="3673"/>
    <lineage>
        <taxon>Eukaryota</taxon>
        <taxon>Viridiplantae</taxon>
        <taxon>Streptophyta</taxon>
        <taxon>Embryophyta</taxon>
        <taxon>Tracheophyta</taxon>
        <taxon>Spermatophyta</taxon>
        <taxon>Magnoliopsida</taxon>
        <taxon>eudicotyledons</taxon>
        <taxon>Gunneridae</taxon>
        <taxon>Pentapetalae</taxon>
        <taxon>rosids</taxon>
        <taxon>fabids</taxon>
        <taxon>Cucurbitales</taxon>
        <taxon>Cucurbitaceae</taxon>
        <taxon>Momordiceae</taxon>
        <taxon>Momordica</taxon>
    </lineage>
</organism>
<evidence type="ECO:0000256" key="1">
    <source>
        <dbReference type="SAM" id="MobiDB-lite"/>
    </source>
</evidence>
<reference evidence="4" key="1">
    <citation type="submission" date="2025-08" db="UniProtKB">
        <authorList>
            <consortium name="RefSeq"/>
        </authorList>
    </citation>
    <scope>IDENTIFICATION</scope>
    <source>
        <strain evidence="4">OHB3-1</strain>
    </source>
</reference>
<feature type="region of interest" description="Disordered" evidence="1">
    <location>
        <begin position="112"/>
        <end position="132"/>
    </location>
</feature>
<gene>
    <name evidence="4" type="primary">LOC111013214</name>
</gene>
<dbReference type="PANTHER" id="PTHR33270:SF5">
    <property type="entry name" value="GB|AAC00605.1"/>
    <property type="match status" value="1"/>
</dbReference>
<dbReference type="AlphaFoldDB" id="A0A6J1CNZ1"/>
<dbReference type="GeneID" id="111013214"/>